<keyword evidence="2" id="KW-1003">Cell membrane</keyword>
<evidence type="ECO:0000256" key="5">
    <source>
        <dbReference type="ARBA" id="ARBA00023136"/>
    </source>
</evidence>
<sequence length="132" mass="15289">MEMEQQTTLAATLEDESAHAFDSTVARIWRVFWILLIVTLVEIALATVHYFTGMPPVLLRNVIFLSLTLVKAFYIVAEFMHLRHEVKNLILSIMIPLLLFIWFITAFLTDGNSWRVDRERRVTQTEQVSPAP</sequence>
<reference evidence="8" key="1">
    <citation type="submission" date="2016-10" db="EMBL/GenBank/DDBJ databases">
        <authorList>
            <person name="Varghese N."/>
            <person name="Submissions S."/>
        </authorList>
    </citation>
    <scope>NUCLEOTIDE SEQUENCE [LARGE SCALE GENOMIC DNA]</scope>
    <source>
        <strain evidence="8">DSM 14807</strain>
    </source>
</reference>
<evidence type="ECO:0000256" key="4">
    <source>
        <dbReference type="ARBA" id="ARBA00022989"/>
    </source>
</evidence>
<protein>
    <submittedName>
        <fullName evidence="7">Cytochrome C oxidase subunit IV</fullName>
    </submittedName>
</protein>
<feature type="transmembrane region" description="Helical" evidence="6">
    <location>
        <begin position="31"/>
        <end position="51"/>
    </location>
</feature>
<keyword evidence="5 6" id="KW-0472">Membrane</keyword>
<evidence type="ECO:0000313" key="7">
    <source>
        <dbReference type="EMBL" id="SFV32382.1"/>
    </source>
</evidence>
<dbReference type="Pfam" id="PF03626">
    <property type="entry name" value="COX4_pro"/>
    <property type="match status" value="1"/>
</dbReference>
<accession>A0A1I7NCJ7</accession>
<evidence type="ECO:0000256" key="3">
    <source>
        <dbReference type="ARBA" id="ARBA00022692"/>
    </source>
</evidence>
<dbReference type="RefSeq" id="WP_245759923.1">
    <property type="nucleotide sequence ID" value="NZ_FPCJ01000001.1"/>
</dbReference>
<proteinExistence type="predicted"/>
<keyword evidence="3 6" id="KW-0812">Transmembrane</keyword>
<evidence type="ECO:0000256" key="1">
    <source>
        <dbReference type="ARBA" id="ARBA00004651"/>
    </source>
</evidence>
<dbReference type="EMBL" id="FPCJ01000001">
    <property type="protein sequence ID" value="SFV32382.1"/>
    <property type="molecule type" value="Genomic_DNA"/>
</dbReference>
<feature type="transmembrane region" description="Helical" evidence="6">
    <location>
        <begin position="89"/>
        <end position="108"/>
    </location>
</feature>
<evidence type="ECO:0000256" key="6">
    <source>
        <dbReference type="SAM" id="Phobius"/>
    </source>
</evidence>
<name>A0A1I7NCJ7_9BACT</name>
<evidence type="ECO:0000313" key="8">
    <source>
        <dbReference type="Proteomes" id="UP000199537"/>
    </source>
</evidence>
<keyword evidence="4 6" id="KW-1133">Transmembrane helix</keyword>
<dbReference type="STRING" id="1393122.SAMN05660895_1328"/>
<evidence type="ECO:0000256" key="2">
    <source>
        <dbReference type="ARBA" id="ARBA00022475"/>
    </source>
</evidence>
<dbReference type="AlphaFoldDB" id="A0A1I7NCJ7"/>
<dbReference type="Proteomes" id="UP000199537">
    <property type="component" value="Unassembled WGS sequence"/>
</dbReference>
<dbReference type="GO" id="GO:0005886">
    <property type="term" value="C:plasma membrane"/>
    <property type="evidence" value="ECO:0007669"/>
    <property type="project" value="UniProtKB-SubCell"/>
</dbReference>
<comment type="subcellular location">
    <subcellularLocation>
        <location evidence="1">Cell membrane</location>
        <topology evidence="1">Multi-pass membrane protein</topology>
    </subcellularLocation>
</comment>
<keyword evidence="8" id="KW-1185">Reference proteome</keyword>
<gene>
    <name evidence="7" type="ORF">SAMN05660895_1328</name>
</gene>
<organism evidence="7 8">
    <name type="scientific">Thermoflavifilum thermophilum</name>
    <dbReference type="NCBI Taxonomy" id="1393122"/>
    <lineage>
        <taxon>Bacteria</taxon>
        <taxon>Pseudomonadati</taxon>
        <taxon>Bacteroidota</taxon>
        <taxon>Chitinophagia</taxon>
        <taxon>Chitinophagales</taxon>
        <taxon>Chitinophagaceae</taxon>
        <taxon>Thermoflavifilum</taxon>
    </lineage>
</organism>
<dbReference type="InterPro" id="IPR005171">
    <property type="entry name" value="Cyt_c_oxidase_su4_prok"/>
</dbReference>
<feature type="transmembrane region" description="Helical" evidence="6">
    <location>
        <begin position="57"/>
        <end position="77"/>
    </location>
</feature>